<evidence type="ECO:0000256" key="4">
    <source>
        <dbReference type="ARBA" id="ARBA00022630"/>
    </source>
</evidence>
<dbReference type="InterPro" id="IPR006089">
    <property type="entry name" value="Acyl-CoA_DH_CS"/>
</dbReference>
<dbReference type="Pfam" id="PF00441">
    <property type="entry name" value="Acyl-CoA_dh_1"/>
    <property type="match status" value="1"/>
</dbReference>
<dbReference type="InterPro" id="IPR006091">
    <property type="entry name" value="Acyl-CoA_Oxase/DH_mid-dom"/>
</dbReference>
<feature type="domain" description="Acyl-CoA dehydrogenase/oxidase C-terminal" evidence="12">
    <location>
        <begin position="232"/>
        <end position="380"/>
    </location>
</feature>
<dbReference type="InterPro" id="IPR009075">
    <property type="entry name" value="AcylCo_DH/oxidase_C"/>
</dbReference>
<accession>A0A0K8P6S9</accession>
<dbReference type="InterPro" id="IPR036250">
    <property type="entry name" value="AcylCo_DH-like_C"/>
</dbReference>
<dbReference type="Pfam" id="PF02770">
    <property type="entry name" value="Acyl-CoA_dh_M"/>
    <property type="match status" value="1"/>
</dbReference>
<dbReference type="InterPro" id="IPR037069">
    <property type="entry name" value="AcylCoA_DH/ox_N_sf"/>
</dbReference>
<evidence type="ECO:0000256" key="11">
    <source>
        <dbReference type="ARBA" id="ARBA00067292"/>
    </source>
</evidence>
<dbReference type="InterPro" id="IPR046373">
    <property type="entry name" value="Acyl-CoA_Oxase/DH_mid-dom_sf"/>
</dbReference>
<dbReference type="EMBL" id="BBYR01000064">
    <property type="protein sequence ID" value="GAP37925.1"/>
    <property type="molecule type" value="Genomic_DNA"/>
</dbReference>
<reference evidence="15 16" key="2">
    <citation type="journal article" date="2016" name="Science">
        <title>A bacterium that degrades and assimilates poly(ethylene terephthalate).</title>
        <authorList>
            <person name="Yoshida S."/>
            <person name="Hiraga K."/>
            <person name="Takehana T."/>
            <person name="Taniguchi I."/>
            <person name="Yamaji H."/>
            <person name="Maeda Y."/>
            <person name="Toyohara K."/>
            <person name="Miyamoto K."/>
            <person name="Kimura Y."/>
            <person name="Oda K."/>
        </authorList>
    </citation>
    <scope>NUCLEOTIDE SEQUENCE [LARGE SCALE GENOMIC DNA]</scope>
    <source>
        <strain evidence="16">NBRC 110686 / TISTR 2288 / 201-F6</strain>
    </source>
</reference>
<comment type="pathway">
    <text evidence="2">Siderophore biosynthesis; mycobactin biosynthesis.</text>
</comment>
<evidence type="ECO:0000256" key="6">
    <source>
        <dbReference type="ARBA" id="ARBA00023002"/>
    </source>
</evidence>
<evidence type="ECO:0000256" key="5">
    <source>
        <dbReference type="ARBA" id="ARBA00022827"/>
    </source>
</evidence>
<evidence type="ECO:0000256" key="10">
    <source>
        <dbReference type="ARBA" id="ARBA00066361"/>
    </source>
</evidence>
<dbReference type="GO" id="GO:0050660">
    <property type="term" value="F:flavin adenine dinucleotide binding"/>
    <property type="evidence" value="ECO:0007669"/>
    <property type="project" value="InterPro"/>
</dbReference>
<dbReference type="PANTHER" id="PTHR48083:SF20">
    <property type="entry name" value="LONG-CHAIN SPECIFIC ACYL-COA DEHYDROGENASE, MITOCHONDRIAL"/>
    <property type="match status" value="1"/>
</dbReference>
<dbReference type="SUPFAM" id="SSF47203">
    <property type="entry name" value="Acyl-CoA dehydrogenase C-terminal domain-like"/>
    <property type="match status" value="1"/>
</dbReference>
<proteinExistence type="inferred from homology"/>
<dbReference type="Gene3D" id="2.40.110.10">
    <property type="entry name" value="Butyryl-CoA Dehydrogenase, subunit A, domain 2"/>
    <property type="match status" value="1"/>
</dbReference>
<dbReference type="PANTHER" id="PTHR48083">
    <property type="entry name" value="MEDIUM-CHAIN SPECIFIC ACYL-COA DEHYDROGENASE, MITOCHONDRIAL-RELATED"/>
    <property type="match status" value="1"/>
</dbReference>
<evidence type="ECO:0000256" key="9">
    <source>
        <dbReference type="ARBA" id="ARBA00042660"/>
    </source>
</evidence>
<comment type="caution">
    <text evidence="15">The sequence shown here is derived from an EMBL/GenBank/DDBJ whole genome shotgun (WGS) entry which is preliminary data.</text>
</comment>
<keyword evidence="4" id="KW-0285">Flavoprotein</keyword>
<evidence type="ECO:0000256" key="7">
    <source>
        <dbReference type="ARBA" id="ARBA00037085"/>
    </source>
</evidence>
<protein>
    <recommendedName>
        <fullName evidence="8">Acyl-[acyl-carrier-protein] dehydrogenase MbtN</fullName>
        <ecNumber evidence="10">1.3.8.11</ecNumber>
    </recommendedName>
    <alternativeName>
        <fullName evidence="11">Cyclohexane-1-carbonyl-CoA dehydrogenase</fullName>
    </alternativeName>
    <alternativeName>
        <fullName evidence="9">Mycobactin synthase protein N</fullName>
    </alternativeName>
</protein>
<dbReference type="InterPro" id="IPR009100">
    <property type="entry name" value="AcylCoA_DH/oxidase_NM_dom_sf"/>
</dbReference>
<dbReference type="Proteomes" id="UP000037660">
    <property type="component" value="Unassembled WGS sequence"/>
</dbReference>
<keyword evidence="16" id="KW-1185">Reference proteome</keyword>
<keyword evidence="6 15" id="KW-0560">Oxidoreductase</keyword>
<evidence type="ECO:0000256" key="3">
    <source>
        <dbReference type="ARBA" id="ARBA00009347"/>
    </source>
</evidence>
<evidence type="ECO:0000313" key="16">
    <source>
        <dbReference type="Proteomes" id="UP000037660"/>
    </source>
</evidence>
<dbReference type="PROSITE" id="PS00072">
    <property type="entry name" value="ACYL_COA_DH_1"/>
    <property type="match status" value="1"/>
</dbReference>
<feature type="domain" description="Acyl-CoA dehydrogenase/oxidase N-terminal" evidence="14">
    <location>
        <begin position="8"/>
        <end position="119"/>
    </location>
</feature>
<evidence type="ECO:0000256" key="8">
    <source>
        <dbReference type="ARBA" id="ARBA00040394"/>
    </source>
</evidence>
<dbReference type="Gene3D" id="1.10.540.10">
    <property type="entry name" value="Acyl-CoA dehydrogenase/oxidase, N-terminal domain"/>
    <property type="match status" value="1"/>
</dbReference>
<comment type="similarity">
    <text evidence="3">Belongs to the acyl-CoA dehydrogenase family.</text>
</comment>
<evidence type="ECO:0000259" key="12">
    <source>
        <dbReference type="Pfam" id="PF00441"/>
    </source>
</evidence>
<reference evidence="16" key="1">
    <citation type="submission" date="2015-07" db="EMBL/GenBank/DDBJ databases">
        <title>Discovery of a poly(ethylene terephthalate assimilation.</title>
        <authorList>
            <person name="Yoshida S."/>
            <person name="Hiraga K."/>
            <person name="Takehana T."/>
            <person name="Taniguchi I."/>
            <person name="Yamaji H."/>
            <person name="Maeda Y."/>
            <person name="Toyohara K."/>
            <person name="Miyamoto K."/>
            <person name="Kimura Y."/>
            <person name="Oda K."/>
        </authorList>
    </citation>
    <scope>NUCLEOTIDE SEQUENCE [LARGE SCALE GENOMIC DNA]</scope>
    <source>
        <strain evidence="16">NBRC 110686 / TISTR 2288 / 201-F6</strain>
    </source>
</reference>
<gene>
    <name evidence="15" type="ORF">ISF6_4119</name>
</gene>
<dbReference type="GO" id="GO:0003995">
    <property type="term" value="F:acyl-CoA dehydrogenase activity"/>
    <property type="evidence" value="ECO:0007669"/>
    <property type="project" value="InterPro"/>
</dbReference>
<sequence>MQRSTWITPELEAFQDAVRKFYERELVPNEARWGRQQHVDREVWLKAGAAGLLCVGIPEEYGGGGGTFMHEALLFYEQTYAIAPGLGNGVHTGIVSHYIDNFGTHAQKMAWLPRMARGELVAALAISEPGAGSDVQGIRTRAVRDGDHYVVNGAKTFISNGQLADLVVVVAKTDPSAGAKGISLIVVETAKVEGFRRGRVLEKIGMHAQDTSELFFDDMRVPCENLLGPQEGEGFRQLMKELPRERVITAMSAQGSMDRAIAETLAYVNQRKLFGDTLFGFQNTRLKLAECETKATVSRAFIDQCVQQLAAGELTSTTAAMAKWWCTDALGQIVDDCLQLHGGYGYMTEYPIARIYQNARIGRILAGSNEIMKELVARDLKQRVA</sequence>
<feature type="domain" description="Acyl-CoA oxidase/dehydrogenase middle" evidence="13">
    <location>
        <begin position="123"/>
        <end position="219"/>
    </location>
</feature>
<dbReference type="RefSeq" id="WP_054021831.1">
    <property type="nucleotide sequence ID" value="NZ_BBYR01000064.1"/>
</dbReference>
<dbReference type="FunFam" id="1.20.140.10:FF:000001">
    <property type="entry name" value="Acyl-CoA dehydrogenase"/>
    <property type="match status" value="1"/>
</dbReference>
<keyword evidence="5" id="KW-0274">FAD</keyword>
<organism evidence="15 16">
    <name type="scientific">Piscinibacter sakaiensis</name>
    <name type="common">Ideonella sakaiensis</name>
    <dbReference type="NCBI Taxonomy" id="1547922"/>
    <lineage>
        <taxon>Bacteria</taxon>
        <taxon>Pseudomonadati</taxon>
        <taxon>Pseudomonadota</taxon>
        <taxon>Betaproteobacteria</taxon>
        <taxon>Burkholderiales</taxon>
        <taxon>Sphaerotilaceae</taxon>
        <taxon>Piscinibacter</taxon>
    </lineage>
</organism>
<dbReference type="GO" id="GO:0033539">
    <property type="term" value="P:fatty acid beta-oxidation using acyl-CoA dehydrogenase"/>
    <property type="evidence" value="ECO:0007669"/>
    <property type="project" value="TreeGrafter"/>
</dbReference>
<dbReference type="SUPFAM" id="SSF56645">
    <property type="entry name" value="Acyl-CoA dehydrogenase NM domain-like"/>
    <property type="match status" value="1"/>
</dbReference>
<evidence type="ECO:0000259" key="13">
    <source>
        <dbReference type="Pfam" id="PF02770"/>
    </source>
</evidence>
<dbReference type="AlphaFoldDB" id="A0A0K8P6S9"/>
<dbReference type="EC" id="1.3.8.11" evidence="10"/>
<evidence type="ECO:0000256" key="1">
    <source>
        <dbReference type="ARBA" id="ARBA00001974"/>
    </source>
</evidence>
<dbReference type="Gene3D" id="1.20.140.10">
    <property type="entry name" value="Butyryl-CoA Dehydrogenase, subunit A, domain 3"/>
    <property type="match status" value="1"/>
</dbReference>
<evidence type="ECO:0000256" key="2">
    <source>
        <dbReference type="ARBA" id="ARBA00005102"/>
    </source>
</evidence>
<dbReference type="FunFam" id="2.40.110.10:FF:000009">
    <property type="entry name" value="Acyl-CoA dehydrogenase"/>
    <property type="match status" value="1"/>
</dbReference>
<dbReference type="GO" id="GO:0005737">
    <property type="term" value="C:cytoplasm"/>
    <property type="evidence" value="ECO:0007669"/>
    <property type="project" value="TreeGrafter"/>
</dbReference>
<name>A0A0K8P6S9_PISS1</name>
<evidence type="ECO:0000259" key="14">
    <source>
        <dbReference type="Pfam" id="PF02771"/>
    </source>
</evidence>
<dbReference type="InterPro" id="IPR013786">
    <property type="entry name" value="AcylCoA_DH/ox_N"/>
</dbReference>
<dbReference type="InterPro" id="IPR050741">
    <property type="entry name" value="Acyl-CoA_dehydrogenase"/>
</dbReference>
<comment type="function">
    <text evidence="7">Catalyzes the dehydrogenation at the alpha-beta position of ACP-bound acyl chains. This results in the introduction of a double bond in the lipidic chain, which is further transferred to the epsilon-amino group of lysine residue in the mycobactin core by MbtK.</text>
</comment>
<evidence type="ECO:0000313" key="15">
    <source>
        <dbReference type="EMBL" id="GAP37925.1"/>
    </source>
</evidence>
<comment type="cofactor">
    <cofactor evidence="1">
        <name>FAD</name>
        <dbReference type="ChEBI" id="CHEBI:57692"/>
    </cofactor>
</comment>
<dbReference type="STRING" id="1547922.ISF6_4119"/>
<dbReference type="Pfam" id="PF02771">
    <property type="entry name" value="Acyl-CoA_dh_N"/>
    <property type="match status" value="1"/>
</dbReference>
<dbReference type="PROSITE" id="PS00073">
    <property type="entry name" value="ACYL_COA_DH_2"/>
    <property type="match status" value="1"/>
</dbReference>
<dbReference type="OrthoDB" id="9770681at2"/>